<evidence type="ECO:0000256" key="1">
    <source>
        <dbReference type="SAM" id="Coils"/>
    </source>
</evidence>
<accession>A0ABD1Y1L3</accession>
<keyword evidence="3" id="KW-1185">Reference proteome</keyword>
<dbReference type="Proteomes" id="UP001605036">
    <property type="component" value="Unassembled WGS sequence"/>
</dbReference>
<feature type="coiled-coil region" evidence="1">
    <location>
        <begin position="3"/>
        <end position="65"/>
    </location>
</feature>
<dbReference type="AlphaFoldDB" id="A0ABD1Y1L3"/>
<comment type="caution">
    <text evidence="2">The sequence shown here is derived from an EMBL/GenBank/DDBJ whole genome shotgun (WGS) entry which is preliminary data.</text>
</comment>
<name>A0ABD1Y1L3_9MARC</name>
<gene>
    <name evidence="2" type="ORF">R1flu_000851</name>
</gene>
<evidence type="ECO:0000313" key="2">
    <source>
        <dbReference type="EMBL" id="KAL2620646.1"/>
    </source>
</evidence>
<dbReference type="EMBL" id="JBHFFA010000006">
    <property type="protein sequence ID" value="KAL2620646.1"/>
    <property type="molecule type" value="Genomic_DNA"/>
</dbReference>
<evidence type="ECO:0000313" key="3">
    <source>
        <dbReference type="Proteomes" id="UP001605036"/>
    </source>
</evidence>
<sequence>MVNEALERELVILKHRAKESQQEAQKLALRLDTALLNLATKNQIITQVHEEISGLRAVVRALESEKLARQDESAAKQLAPGNSGDEQDYTSTMTIKPTNQEVLNHYLELCDSLVRQIEYSRLLPCPPDPLPLSVKQIVILESGNVVDLVSRALSLPQMIRRHTPLVKKKHTGRLRKHTE</sequence>
<protein>
    <submittedName>
        <fullName evidence="2">Uncharacterized protein</fullName>
    </submittedName>
</protein>
<organism evidence="2 3">
    <name type="scientific">Riccia fluitans</name>
    <dbReference type="NCBI Taxonomy" id="41844"/>
    <lineage>
        <taxon>Eukaryota</taxon>
        <taxon>Viridiplantae</taxon>
        <taxon>Streptophyta</taxon>
        <taxon>Embryophyta</taxon>
        <taxon>Marchantiophyta</taxon>
        <taxon>Marchantiopsida</taxon>
        <taxon>Marchantiidae</taxon>
        <taxon>Marchantiales</taxon>
        <taxon>Ricciaceae</taxon>
        <taxon>Riccia</taxon>
    </lineage>
</organism>
<proteinExistence type="predicted"/>
<keyword evidence="1" id="KW-0175">Coiled coil</keyword>
<reference evidence="2 3" key="1">
    <citation type="submission" date="2024-09" db="EMBL/GenBank/DDBJ databases">
        <title>Chromosome-scale assembly of Riccia fluitans.</title>
        <authorList>
            <person name="Paukszto L."/>
            <person name="Sawicki J."/>
            <person name="Karawczyk K."/>
            <person name="Piernik-Szablinska J."/>
            <person name="Szczecinska M."/>
            <person name="Mazdziarz M."/>
        </authorList>
    </citation>
    <scope>NUCLEOTIDE SEQUENCE [LARGE SCALE GENOMIC DNA]</scope>
    <source>
        <strain evidence="2">Rf_01</strain>
        <tissue evidence="2">Aerial parts of the thallus</tissue>
    </source>
</reference>